<protein>
    <submittedName>
        <fullName evidence="1">TIGR02646 family protein</fullName>
    </submittedName>
</protein>
<proteinExistence type="predicted"/>
<dbReference type="InterPro" id="IPR053575">
    <property type="entry name" value="Retron_Ec78_HNH_endo"/>
</dbReference>
<dbReference type="Proteomes" id="UP000244906">
    <property type="component" value="Unassembled WGS sequence"/>
</dbReference>
<gene>
    <name evidence="1" type="ORF">DC094_03020</name>
</gene>
<sequence>MHKLIRPRQPACLNQYQHGRDQWNRVTPDHKNAIWLKLDQMQQHRCAYCESTIRTDLGNSNSHIEHFRQRRSHPQDTFLWDNLFGSCNRHSSCGKHKDDLPPYNHQDLIKMDVEDPEAFITFLPDGNAVPIKNLSPADKHRAAETIRIFNLNGPLRRIRETAISGYLQTAEALATYAAEFDEADWLPLLQDELKQIKDFPFTTAIKHVLLPA</sequence>
<dbReference type="OrthoDB" id="4427988at2"/>
<keyword evidence="2" id="KW-1185">Reference proteome</keyword>
<organism evidence="1 2">
    <name type="scientific">Pelagibaculum spongiae</name>
    <dbReference type="NCBI Taxonomy" id="2080658"/>
    <lineage>
        <taxon>Bacteria</taxon>
        <taxon>Pseudomonadati</taxon>
        <taxon>Pseudomonadota</taxon>
        <taxon>Gammaproteobacteria</taxon>
        <taxon>Oceanospirillales</taxon>
        <taxon>Pelagibaculum</taxon>
    </lineage>
</organism>
<dbReference type="NCBIfam" id="NF041761">
    <property type="entry name" value="PtuB"/>
    <property type="match status" value="1"/>
</dbReference>
<dbReference type="RefSeq" id="WP_116685594.1">
    <property type="nucleotide sequence ID" value="NZ_CAWNYD010000001.1"/>
</dbReference>
<reference evidence="1 2" key="1">
    <citation type="submission" date="2018-04" db="EMBL/GenBank/DDBJ databases">
        <title>Thalassorhabdus spongiae gen. nov., sp. nov., isolated from a marine sponge in South-West Iceland.</title>
        <authorList>
            <person name="Knobloch S."/>
            <person name="Daussin A."/>
            <person name="Johannsson R."/>
            <person name="Marteinsson V.T."/>
        </authorList>
    </citation>
    <scope>NUCLEOTIDE SEQUENCE [LARGE SCALE GENOMIC DNA]</scope>
    <source>
        <strain evidence="1 2">Hp12</strain>
    </source>
</reference>
<dbReference type="AlphaFoldDB" id="A0A2V1H485"/>
<name>A0A2V1H485_9GAMM</name>
<dbReference type="EMBL" id="QDDL01000001">
    <property type="protein sequence ID" value="PVZ72007.1"/>
    <property type="molecule type" value="Genomic_DNA"/>
</dbReference>
<dbReference type="Gene3D" id="1.10.30.50">
    <property type="match status" value="1"/>
</dbReference>
<evidence type="ECO:0000313" key="2">
    <source>
        <dbReference type="Proteomes" id="UP000244906"/>
    </source>
</evidence>
<dbReference type="NCBIfam" id="TIGR02646">
    <property type="entry name" value="retron system putative HNH endonuclease"/>
    <property type="match status" value="1"/>
</dbReference>
<evidence type="ECO:0000313" key="1">
    <source>
        <dbReference type="EMBL" id="PVZ72007.1"/>
    </source>
</evidence>
<comment type="caution">
    <text evidence="1">The sequence shown here is derived from an EMBL/GenBank/DDBJ whole genome shotgun (WGS) entry which is preliminary data.</text>
</comment>
<dbReference type="InterPro" id="IPR013467">
    <property type="entry name" value="HNH78-like"/>
</dbReference>
<accession>A0A2V1H485</accession>